<dbReference type="RefSeq" id="WP_344485884.1">
    <property type="nucleotide sequence ID" value="NZ_BAAASB010000032.1"/>
</dbReference>
<evidence type="ECO:0000259" key="4">
    <source>
        <dbReference type="PROSITE" id="PS50949"/>
    </source>
</evidence>
<dbReference type="SMART" id="SM00345">
    <property type="entry name" value="HTH_GNTR"/>
    <property type="match status" value="1"/>
</dbReference>
<keyword evidence="6" id="KW-1185">Reference proteome</keyword>
<accession>A0ABW0AUB8</accession>
<dbReference type="PROSITE" id="PS50949">
    <property type="entry name" value="HTH_GNTR"/>
    <property type="match status" value="1"/>
</dbReference>
<gene>
    <name evidence="5" type="ORF">ACFPRH_33975</name>
</gene>
<comment type="caution">
    <text evidence="5">The sequence shown here is derived from an EMBL/GenBank/DDBJ whole genome shotgun (WGS) entry which is preliminary data.</text>
</comment>
<dbReference type="InterPro" id="IPR000524">
    <property type="entry name" value="Tscrpt_reg_HTH_GntR"/>
</dbReference>
<dbReference type="Pfam" id="PF00392">
    <property type="entry name" value="GntR"/>
    <property type="match status" value="1"/>
</dbReference>
<keyword evidence="2" id="KW-0238">DNA-binding</keyword>
<evidence type="ECO:0000256" key="3">
    <source>
        <dbReference type="ARBA" id="ARBA00023163"/>
    </source>
</evidence>
<dbReference type="InterPro" id="IPR036390">
    <property type="entry name" value="WH_DNA-bd_sf"/>
</dbReference>
<name>A0ABW0AUB8_9ACTN</name>
<dbReference type="Gene3D" id="1.10.10.10">
    <property type="entry name" value="Winged helix-like DNA-binding domain superfamily/Winged helix DNA-binding domain"/>
    <property type="match status" value="1"/>
</dbReference>
<dbReference type="SUPFAM" id="SSF46785">
    <property type="entry name" value="Winged helix' DNA-binding domain"/>
    <property type="match status" value="1"/>
</dbReference>
<dbReference type="PANTHER" id="PTHR38445">
    <property type="entry name" value="HTH-TYPE TRANSCRIPTIONAL REPRESSOR YTRA"/>
    <property type="match status" value="1"/>
</dbReference>
<dbReference type="Proteomes" id="UP001596160">
    <property type="component" value="Unassembled WGS sequence"/>
</dbReference>
<evidence type="ECO:0000256" key="2">
    <source>
        <dbReference type="ARBA" id="ARBA00023125"/>
    </source>
</evidence>
<reference evidence="6" key="1">
    <citation type="journal article" date="2019" name="Int. J. Syst. Evol. Microbiol.">
        <title>The Global Catalogue of Microorganisms (GCM) 10K type strain sequencing project: providing services to taxonomists for standard genome sequencing and annotation.</title>
        <authorList>
            <consortium name="The Broad Institute Genomics Platform"/>
            <consortium name="The Broad Institute Genome Sequencing Center for Infectious Disease"/>
            <person name="Wu L."/>
            <person name="Ma J."/>
        </authorList>
    </citation>
    <scope>NUCLEOTIDE SEQUENCE [LARGE SCALE GENOMIC DNA]</scope>
    <source>
        <strain evidence="6">PCU 266</strain>
    </source>
</reference>
<dbReference type="InterPro" id="IPR036388">
    <property type="entry name" value="WH-like_DNA-bd_sf"/>
</dbReference>
<dbReference type="PANTHER" id="PTHR38445:SF7">
    <property type="entry name" value="GNTR-FAMILY TRANSCRIPTIONAL REGULATOR"/>
    <property type="match status" value="1"/>
</dbReference>
<proteinExistence type="predicted"/>
<sequence>MLVEIDTSSAQPLGEQIAAAVRRAMAAGSLRVGERLPSARDLGLSLGVSLHTVLRGYQILQAEGLIELRRGRGAVVVAPAPQDRASVVEQTRRLVFAARRIGMPDDETLALVSACMGRGEGPGESRK</sequence>
<evidence type="ECO:0000313" key="5">
    <source>
        <dbReference type="EMBL" id="MFC5156736.1"/>
    </source>
</evidence>
<evidence type="ECO:0000256" key="1">
    <source>
        <dbReference type="ARBA" id="ARBA00023015"/>
    </source>
</evidence>
<evidence type="ECO:0000313" key="6">
    <source>
        <dbReference type="Proteomes" id="UP001596160"/>
    </source>
</evidence>
<dbReference type="CDD" id="cd07377">
    <property type="entry name" value="WHTH_GntR"/>
    <property type="match status" value="1"/>
</dbReference>
<feature type="domain" description="HTH gntR-type" evidence="4">
    <location>
        <begin position="11"/>
        <end position="79"/>
    </location>
</feature>
<protein>
    <submittedName>
        <fullName evidence="5">GntR family transcriptional regulator</fullName>
    </submittedName>
</protein>
<keyword evidence="3" id="KW-0804">Transcription</keyword>
<organism evidence="5 6">
    <name type="scientific">Streptomyces amakusaensis</name>
    <dbReference type="NCBI Taxonomy" id="67271"/>
    <lineage>
        <taxon>Bacteria</taxon>
        <taxon>Bacillati</taxon>
        <taxon>Actinomycetota</taxon>
        <taxon>Actinomycetes</taxon>
        <taxon>Kitasatosporales</taxon>
        <taxon>Streptomycetaceae</taxon>
        <taxon>Streptomyces</taxon>
    </lineage>
</organism>
<keyword evidence="1" id="KW-0805">Transcription regulation</keyword>
<dbReference type="EMBL" id="JBHSKP010000040">
    <property type="protein sequence ID" value="MFC5156736.1"/>
    <property type="molecule type" value="Genomic_DNA"/>
</dbReference>